<name>A0A4Y9F090_9MICC</name>
<feature type="chain" id="PRO_5021369121" evidence="1">
    <location>
        <begin position="27"/>
        <end position="341"/>
    </location>
</feature>
<evidence type="ECO:0000256" key="1">
    <source>
        <dbReference type="SAM" id="SignalP"/>
    </source>
</evidence>
<proteinExistence type="predicted"/>
<dbReference type="AlphaFoldDB" id="A0A4Y9F090"/>
<keyword evidence="1" id="KW-0732">Signal</keyword>
<evidence type="ECO:0000313" key="2">
    <source>
        <dbReference type="EMBL" id="TFU19600.1"/>
    </source>
</evidence>
<gene>
    <name evidence="2" type="ORF">E4U03_12305</name>
</gene>
<dbReference type="EMBL" id="SPQC01000078">
    <property type="protein sequence ID" value="TFU19600.1"/>
    <property type="molecule type" value="Genomic_DNA"/>
</dbReference>
<sequence>MFLKFTNVTAVLSICVLTLSAVPAHAQNNISSTLDSQRVISQMSSIAQSKDQDILGSAIEVAPEENSGNILEVALPDIEIEVPSDISSPVTVQEASTEAVSIYRPYDSDSEKADVVGEGTVVNEGDTFSTITSVKDDGGLQIATIINSEDTTERFSYVLDVPEDANIFETHGGVLIEDADGNLIGGFTPPWALDSSGQKIHTHYEVNGNVLTQVVSHKDTLNVHYPVVADPVYRRGMIHTVVHERWAKGGWEVRLQVTALARWYQPFNPSYVVTEGLKDLREHHPRSMASATMAQQWECHVLGLPGTINIDLESYRRSWPGWRSGISSAVIKLRPSSACNW</sequence>
<feature type="signal peptide" evidence="1">
    <location>
        <begin position="1"/>
        <end position="26"/>
    </location>
</feature>
<comment type="caution">
    <text evidence="2">The sequence shown here is derived from an EMBL/GenBank/DDBJ whole genome shotgun (WGS) entry which is preliminary data.</text>
</comment>
<evidence type="ECO:0000313" key="3">
    <source>
        <dbReference type="Proteomes" id="UP000297951"/>
    </source>
</evidence>
<protein>
    <submittedName>
        <fullName evidence="2">Uncharacterized protein</fullName>
    </submittedName>
</protein>
<reference evidence="2 3" key="1">
    <citation type="submission" date="2019-03" db="EMBL/GenBank/DDBJ databases">
        <title>Diversity of the mouse oral microbiome.</title>
        <authorList>
            <person name="Joseph S."/>
            <person name="Aduse-Opoku J."/>
            <person name="Curtis M."/>
            <person name="Wade W."/>
            <person name="Hashim A."/>
        </authorList>
    </citation>
    <scope>NUCLEOTIDE SEQUENCE [LARGE SCALE GENOMIC DNA]</scope>
    <source>
        <strain evidence="3">irhom_31</strain>
    </source>
</reference>
<dbReference type="OrthoDB" id="4966348at2"/>
<dbReference type="RefSeq" id="WP_135014012.1">
    <property type="nucleotide sequence ID" value="NZ_JADGLK010000078.1"/>
</dbReference>
<organism evidence="2 3">
    <name type="scientific">Rothia nasimurium</name>
    <dbReference type="NCBI Taxonomy" id="85336"/>
    <lineage>
        <taxon>Bacteria</taxon>
        <taxon>Bacillati</taxon>
        <taxon>Actinomycetota</taxon>
        <taxon>Actinomycetes</taxon>
        <taxon>Micrococcales</taxon>
        <taxon>Micrococcaceae</taxon>
        <taxon>Rothia</taxon>
    </lineage>
</organism>
<dbReference type="Proteomes" id="UP000297951">
    <property type="component" value="Unassembled WGS sequence"/>
</dbReference>
<accession>A0A4Y9F090</accession>